<protein>
    <submittedName>
        <fullName evidence="3">Uncharacterized protein</fullName>
    </submittedName>
</protein>
<name>A0A915KP28_ROMCU</name>
<feature type="region of interest" description="Disordered" evidence="1">
    <location>
        <begin position="1"/>
        <end position="37"/>
    </location>
</feature>
<dbReference type="Proteomes" id="UP000887565">
    <property type="component" value="Unplaced"/>
</dbReference>
<reference evidence="3" key="1">
    <citation type="submission" date="2022-11" db="UniProtKB">
        <authorList>
            <consortium name="WormBaseParasite"/>
        </authorList>
    </citation>
    <scope>IDENTIFICATION</scope>
</reference>
<keyword evidence="2" id="KW-1185">Reference proteome</keyword>
<evidence type="ECO:0000313" key="2">
    <source>
        <dbReference type="Proteomes" id="UP000887565"/>
    </source>
</evidence>
<proteinExistence type="predicted"/>
<dbReference type="AlphaFoldDB" id="A0A915KP28"/>
<accession>A0A915KP28</accession>
<evidence type="ECO:0000313" key="3">
    <source>
        <dbReference type="WBParaSite" id="nRc.2.0.1.t40541-RA"/>
    </source>
</evidence>
<evidence type="ECO:0000256" key="1">
    <source>
        <dbReference type="SAM" id="MobiDB-lite"/>
    </source>
</evidence>
<organism evidence="2 3">
    <name type="scientific">Romanomermis culicivorax</name>
    <name type="common">Nematode worm</name>
    <dbReference type="NCBI Taxonomy" id="13658"/>
    <lineage>
        <taxon>Eukaryota</taxon>
        <taxon>Metazoa</taxon>
        <taxon>Ecdysozoa</taxon>
        <taxon>Nematoda</taxon>
        <taxon>Enoplea</taxon>
        <taxon>Dorylaimia</taxon>
        <taxon>Mermithida</taxon>
        <taxon>Mermithoidea</taxon>
        <taxon>Mermithidae</taxon>
        <taxon>Romanomermis</taxon>
    </lineage>
</organism>
<dbReference type="WBParaSite" id="nRc.2.0.1.t40541-RA">
    <property type="protein sequence ID" value="nRc.2.0.1.t40541-RA"/>
    <property type="gene ID" value="nRc.2.0.1.g40541"/>
</dbReference>
<sequence>MNGSGITAAVELTNGPSPRPVPQARRRHPNNFKTCAT</sequence>